<evidence type="ECO:0000256" key="8">
    <source>
        <dbReference type="ARBA" id="ARBA00049339"/>
    </source>
</evidence>
<proteinExistence type="inferred from homology"/>
<dbReference type="GO" id="GO:0006420">
    <property type="term" value="P:arginyl-tRNA aminoacylation"/>
    <property type="evidence" value="ECO:0007669"/>
    <property type="project" value="InterPro"/>
</dbReference>
<comment type="catalytic activity">
    <reaction evidence="8">
        <text>tRNA(Arg) + L-arginine + ATP = L-arginyl-tRNA(Arg) + AMP + diphosphate</text>
        <dbReference type="Rhea" id="RHEA:20301"/>
        <dbReference type="Rhea" id="RHEA-COMP:9658"/>
        <dbReference type="Rhea" id="RHEA-COMP:9673"/>
        <dbReference type="ChEBI" id="CHEBI:30616"/>
        <dbReference type="ChEBI" id="CHEBI:32682"/>
        <dbReference type="ChEBI" id="CHEBI:33019"/>
        <dbReference type="ChEBI" id="CHEBI:78442"/>
        <dbReference type="ChEBI" id="CHEBI:78513"/>
        <dbReference type="ChEBI" id="CHEBI:456215"/>
        <dbReference type="EC" id="6.1.1.19"/>
    </reaction>
</comment>
<dbReference type="InterPro" id="IPR014729">
    <property type="entry name" value="Rossmann-like_a/b/a_fold"/>
</dbReference>
<evidence type="ECO:0000256" key="7">
    <source>
        <dbReference type="ARBA" id="ARBA00023146"/>
    </source>
</evidence>
<reference evidence="11 12" key="1">
    <citation type="journal article" date="2015" name="Nature">
        <title>rRNA introns, odd ribosomes, and small enigmatic genomes across a large radiation of phyla.</title>
        <authorList>
            <person name="Brown C.T."/>
            <person name="Hug L.A."/>
            <person name="Thomas B.C."/>
            <person name="Sharon I."/>
            <person name="Castelle C.J."/>
            <person name="Singh A."/>
            <person name="Wilkins M.J."/>
            <person name="Williams K.H."/>
            <person name="Banfield J.F."/>
        </authorList>
    </citation>
    <scope>NUCLEOTIDE SEQUENCE [LARGE SCALE GENOMIC DNA]</scope>
</reference>
<evidence type="ECO:0000256" key="6">
    <source>
        <dbReference type="ARBA" id="ARBA00022917"/>
    </source>
</evidence>
<dbReference type="Gene3D" id="1.10.730.10">
    <property type="entry name" value="Isoleucyl-tRNA Synthetase, Domain 1"/>
    <property type="match status" value="1"/>
</dbReference>
<keyword evidence="6 9" id="KW-0648">Protein biosynthesis</keyword>
<comment type="caution">
    <text evidence="11">The sequence shown here is derived from an EMBL/GenBank/DDBJ whole genome shotgun (WGS) entry which is preliminary data.</text>
</comment>
<dbReference type="SMART" id="SM00836">
    <property type="entry name" value="DALR_1"/>
    <property type="match status" value="1"/>
</dbReference>
<evidence type="ECO:0000256" key="3">
    <source>
        <dbReference type="ARBA" id="ARBA00022598"/>
    </source>
</evidence>
<keyword evidence="4 9" id="KW-0547">Nucleotide-binding</keyword>
<dbReference type="PANTHER" id="PTHR11956">
    <property type="entry name" value="ARGINYL-TRNA SYNTHETASE"/>
    <property type="match status" value="1"/>
</dbReference>
<organism evidence="11 12">
    <name type="scientific">Candidatus Amesbacteria bacterium GW2011_GWA1_47_20</name>
    <dbReference type="NCBI Taxonomy" id="1618354"/>
    <lineage>
        <taxon>Bacteria</taxon>
        <taxon>Candidatus Amesiibacteriota</taxon>
    </lineage>
</organism>
<dbReference type="AlphaFoldDB" id="A0A0G1SCU0"/>
<dbReference type="EMBL" id="LCOA01000032">
    <property type="protein sequence ID" value="KKU67329.1"/>
    <property type="molecule type" value="Genomic_DNA"/>
</dbReference>
<feature type="domain" description="DALR anticodon binding" evidence="10">
    <location>
        <begin position="246"/>
        <end position="362"/>
    </location>
</feature>
<dbReference type="InterPro" id="IPR008909">
    <property type="entry name" value="DALR_anticod-bd"/>
</dbReference>
<dbReference type="FunFam" id="1.10.730.10:FF:000006">
    <property type="entry name" value="Arginyl-tRNA synthetase 2, mitochondrial"/>
    <property type="match status" value="1"/>
</dbReference>
<dbReference type="Pfam" id="PF00750">
    <property type="entry name" value="tRNA-synt_1d"/>
    <property type="match status" value="1"/>
</dbReference>
<dbReference type="SUPFAM" id="SSF52374">
    <property type="entry name" value="Nucleotidylyl transferase"/>
    <property type="match status" value="1"/>
</dbReference>
<gene>
    <name evidence="11" type="ORF">UX92_C0032G0006</name>
</gene>
<name>A0A0G1SCU0_9BACT</name>
<evidence type="ECO:0000256" key="4">
    <source>
        <dbReference type="ARBA" id="ARBA00022741"/>
    </source>
</evidence>
<accession>A0A0G1SCU0</accession>
<dbReference type="EC" id="6.1.1.19" evidence="2"/>
<evidence type="ECO:0000313" key="12">
    <source>
        <dbReference type="Proteomes" id="UP000034565"/>
    </source>
</evidence>
<evidence type="ECO:0000256" key="9">
    <source>
        <dbReference type="RuleBase" id="RU363038"/>
    </source>
</evidence>
<dbReference type="GO" id="GO:0005524">
    <property type="term" value="F:ATP binding"/>
    <property type="evidence" value="ECO:0007669"/>
    <property type="project" value="UniProtKB-KW"/>
</dbReference>
<dbReference type="Proteomes" id="UP000034565">
    <property type="component" value="Unassembled WGS sequence"/>
</dbReference>
<evidence type="ECO:0000256" key="5">
    <source>
        <dbReference type="ARBA" id="ARBA00022840"/>
    </source>
</evidence>
<dbReference type="GO" id="GO:0004814">
    <property type="term" value="F:arginine-tRNA ligase activity"/>
    <property type="evidence" value="ECO:0007669"/>
    <property type="project" value="UniProtKB-EC"/>
</dbReference>
<keyword evidence="3 9" id="KW-0436">Ligase</keyword>
<dbReference type="SUPFAM" id="SSF47323">
    <property type="entry name" value="Anticodon-binding domain of a subclass of class I aminoacyl-tRNA synthetases"/>
    <property type="match status" value="1"/>
</dbReference>
<sequence>MAFEDNPEAAAEIKELNIKLYEAKSAEIMKLYQEGRRWSLLYFDKIYKRLGTKFDFHYFESGAAKDGLKVVEEGLKKGVFEKSEGAVVFKGEKYGLHTRVFVNSHGLPTYEAKELGLAPAKFADFPYDRSVIITGNDINDYFRVLLKCLDILYPDLAKRTKHMSHGMVKLPGMAKMASRKGNVLTAEWLLDEAKKKVLEIAPKATDADAVGVAAIKYAMLRSGIGRDIEFDLDKSVSFEGSSGPYLQYTFARAQSVLRKSQTLNSKLQKDLEFSVSNLEFNSEELAVLRWLSRWPEVVEEAGERLAPNLICGFIYELAQRFNSFYAKHTILDNGFRLALTQATGQVLKMGLEMLGIKALERM</sequence>
<evidence type="ECO:0000256" key="1">
    <source>
        <dbReference type="ARBA" id="ARBA00005594"/>
    </source>
</evidence>
<evidence type="ECO:0000256" key="2">
    <source>
        <dbReference type="ARBA" id="ARBA00012837"/>
    </source>
</evidence>
<evidence type="ECO:0000313" key="11">
    <source>
        <dbReference type="EMBL" id="KKU67329.1"/>
    </source>
</evidence>
<evidence type="ECO:0000259" key="10">
    <source>
        <dbReference type="SMART" id="SM00836"/>
    </source>
</evidence>
<protein>
    <recommendedName>
        <fullName evidence="2">arginine--tRNA ligase</fullName>
        <ecNumber evidence="2">6.1.1.19</ecNumber>
    </recommendedName>
</protein>
<dbReference type="InterPro" id="IPR001278">
    <property type="entry name" value="Arg-tRNA-ligase"/>
</dbReference>
<dbReference type="PANTHER" id="PTHR11956:SF5">
    <property type="entry name" value="ARGININE--TRNA LIGASE, CYTOPLASMIC"/>
    <property type="match status" value="1"/>
</dbReference>
<comment type="similarity">
    <text evidence="1 9">Belongs to the class-I aminoacyl-tRNA synthetase family.</text>
</comment>
<keyword evidence="5 9" id="KW-0067">ATP-binding</keyword>
<dbReference type="InterPro" id="IPR035684">
    <property type="entry name" value="ArgRS_core"/>
</dbReference>
<dbReference type="Gene3D" id="3.40.50.620">
    <property type="entry name" value="HUPs"/>
    <property type="match status" value="1"/>
</dbReference>
<dbReference type="InterPro" id="IPR009080">
    <property type="entry name" value="tRNAsynth_Ia_anticodon-bd"/>
</dbReference>
<dbReference type="Pfam" id="PF05746">
    <property type="entry name" value="DALR_1"/>
    <property type="match status" value="1"/>
</dbReference>
<keyword evidence="7 9" id="KW-0030">Aminoacyl-tRNA synthetase</keyword>